<reference evidence="5 6" key="1">
    <citation type="submission" date="2019-09" db="EMBL/GenBank/DDBJ databases">
        <title>Draft genome of the ectomycorrhizal ascomycete Sphaerosporella brunnea.</title>
        <authorList>
            <consortium name="DOE Joint Genome Institute"/>
            <person name="Benucci G.M."/>
            <person name="Marozzi G."/>
            <person name="Antonielli L."/>
            <person name="Sanchez S."/>
            <person name="Marco P."/>
            <person name="Wang X."/>
            <person name="Falini L.B."/>
            <person name="Barry K."/>
            <person name="Haridas S."/>
            <person name="Lipzen A."/>
            <person name="Labutti K."/>
            <person name="Grigoriev I.V."/>
            <person name="Murat C."/>
            <person name="Martin F."/>
            <person name="Albertini E."/>
            <person name="Donnini D."/>
            <person name="Bonito G."/>
        </authorList>
    </citation>
    <scope>NUCLEOTIDE SEQUENCE [LARGE SCALE GENOMIC DNA]</scope>
    <source>
        <strain evidence="5 6">Sb_GMNB300</strain>
    </source>
</reference>
<feature type="compositionally biased region" description="Basic and acidic residues" evidence="2">
    <location>
        <begin position="228"/>
        <end position="241"/>
    </location>
</feature>
<evidence type="ECO:0000313" key="6">
    <source>
        <dbReference type="Proteomes" id="UP000326924"/>
    </source>
</evidence>
<dbReference type="InParanoid" id="A0A5J5F4X1"/>
<dbReference type="Pfam" id="PF01846">
    <property type="entry name" value="FF"/>
    <property type="match status" value="1"/>
</dbReference>
<dbReference type="GO" id="GO:0070063">
    <property type="term" value="F:RNA polymerase binding"/>
    <property type="evidence" value="ECO:0007669"/>
    <property type="project" value="InterPro"/>
</dbReference>
<dbReference type="PROSITE" id="PS51676">
    <property type="entry name" value="FF"/>
    <property type="match status" value="1"/>
</dbReference>
<dbReference type="PROSITE" id="PS50020">
    <property type="entry name" value="WW_DOMAIN_2"/>
    <property type="match status" value="2"/>
</dbReference>
<dbReference type="PROSITE" id="PS01159">
    <property type="entry name" value="WW_DOMAIN_1"/>
    <property type="match status" value="1"/>
</dbReference>
<proteinExistence type="predicted"/>
<protein>
    <recommendedName>
        <fullName evidence="7">WW domain-containing protein</fullName>
    </recommendedName>
</protein>
<feature type="compositionally biased region" description="Basic and acidic residues" evidence="2">
    <location>
        <begin position="501"/>
        <end position="517"/>
    </location>
</feature>
<dbReference type="OrthoDB" id="410044at2759"/>
<dbReference type="GO" id="GO:0005634">
    <property type="term" value="C:nucleus"/>
    <property type="evidence" value="ECO:0007669"/>
    <property type="project" value="TreeGrafter"/>
</dbReference>
<accession>A0A5J5F4X1</accession>
<dbReference type="EMBL" id="VXIS01000039">
    <property type="protein sequence ID" value="KAA8911125.1"/>
    <property type="molecule type" value="Genomic_DNA"/>
</dbReference>
<evidence type="ECO:0000256" key="2">
    <source>
        <dbReference type="SAM" id="MobiDB-lite"/>
    </source>
</evidence>
<dbReference type="InterPro" id="IPR036517">
    <property type="entry name" value="FF_domain_sf"/>
</dbReference>
<keyword evidence="6" id="KW-1185">Reference proteome</keyword>
<feature type="compositionally biased region" description="Low complexity" evidence="2">
    <location>
        <begin position="59"/>
        <end position="70"/>
    </location>
</feature>
<feature type="compositionally biased region" description="Acidic residues" evidence="2">
    <location>
        <begin position="298"/>
        <end position="307"/>
    </location>
</feature>
<dbReference type="SMART" id="SM00456">
    <property type="entry name" value="WW"/>
    <property type="match status" value="2"/>
</dbReference>
<dbReference type="GO" id="GO:0003712">
    <property type="term" value="F:transcription coregulator activity"/>
    <property type="evidence" value="ECO:0007669"/>
    <property type="project" value="TreeGrafter"/>
</dbReference>
<evidence type="ECO:0008006" key="7">
    <source>
        <dbReference type="Google" id="ProtNLM"/>
    </source>
</evidence>
<dbReference type="InterPro" id="IPR036020">
    <property type="entry name" value="WW_dom_sf"/>
</dbReference>
<feature type="compositionally biased region" description="Acidic residues" evidence="2">
    <location>
        <begin position="248"/>
        <end position="269"/>
    </location>
</feature>
<feature type="region of interest" description="Disordered" evidence="2">
    <location>
        <begin position="1"/>
        <end position="137"/>
    </location>
</feature>
<dbReference type="Pfam" id="PF00397">
    <property type="entry name" value="WW"/>
    <property type="match status" value="1"/>
</dbReference>
<dbReference type="PANTHER" id="PTHR15377:SF3">
    <property type="entry name" value="WW DOMAIN-CONTAINING PROTEIN"/>
    <property type="match status" value="1"/>
</dbReference>
<sequence>MASLPPKPPPPASPFVAPLPPGWTEHKAPTGHSYYYNASTKESTYKRPTVAAPPPPIFAAPQYPQHPQYPTSTFDRQPGAPYIPYHGPAPGHQLPHRPYFQDFHGARGGHRGGRGRPPPPPKPQDRPKKKRAITGAEPWVLVTTKMGRTFVHNPDSKISLWAAPKDVQEKIDAMPPVDKEQEKRERAERRARRAAQKAEVERVRIEEARNARLASGEAEEAGPSSKKPKIEDEQQRVHEDAEMQEAVAGEEEEEEGEEDEEEEEEEEEEPRPNQPPAAQEFTEEDIAWQLEAMAEEYGLAEEDFEEGEELAPEESIAMFRQMLDEYGISPYSTWDDALPKIVDDQRYTVIDTTKARKDIFTAWCKERSAQLREEKEKAQKVDPRIPFWGFLKERSTSKLFWMEFKRKWRKEPVMKDSKLSDKEREKMYRDFVARNKTSESIREVDLKKLLKSVPSLSKQTTLLSLPDSILVDVRYVTAPESSRDRIITDYLSTLPDAPISEEERKAKEERERRDRALREREWQVRKEKRLNAADEAMARQILREEEAAIERAKQVSKKGLLGHLRKEKDEPPASTTTSEEL</sequence>
<dbReference type="CDD" id="cd00201">
    <property type="entry name" value="WW"/>
    <property type="match status" value="1"/>
</dbReference>
<dbReference type="InterPro" id="IPR045148">
    <property type="entry name" value="TCRG1-like"/>
</dbReference>
<evidence type="ECO:0000259" key="3">
    <source>
        <dbReference type="PROSITE" id="PS50020"/>
    </source>
</evidence>
<dbReference type="Gene3D" id="1.10.10.440">
    <property type="entry name" value="FF domain"/>
    <property type="match status" value="1"/>
</dbReference>
<gene>
    <name evidence="5" type="ORF">FN846DRAFT_936736</name>
</gene>
<dbReference type="Proteomes" id="UP000326924">
    <property type="component" value="Unassembled WGS sequence"/>
</dbReference>
<dbReference type="InterPro" id="IPR001202">
    <property type="entry name" value="WW_dom"/>
</dbReference>
<dbReference type="Gene3D" id="2.20.70.10">
    <property type="match status" value="2"/>
</dbReference>
<comment type="caution">
    <text evidence="5">The sequence shown here is derived from an EMBL/GenBank/DDBJ whole genome shotgun (WGS) entry which is preliminary data.</text>
</comment>
<dbReference type="SUPFAM" id="SSF81698">
    <property type="entry name" value="FF domain"/>
    <property type="match status" value="1"/>
</dbReference>
<feature type="domain" description="WW" evidence="3">
    <location>
        <begin position="138"/>
        <end position="166"/>
    </location>
</feature>
<dbReference type="AlphaFoldDB" id="A0A5J5F4X1"/>
<feature type="domain" description="FF" evidence="4">
    <location>
        <begin position="312"/>
        <end position="366"/>
    </location>
</feature>
<dbReference type="InterPro" id="IPR002713">
    <property type="entry name" value="FF_domain"/>
</dbReference>
<feature type="compositionally biased region" description="Pro residues" evidence="2">
    <location>
        <begin position="1"/>
        <end position="21"/>
    </location>
</feature>
<feature type="region of interest" description="Disordered" evidence="2">
    <location>
        <begin position="152"/>
        <end position="307"/>
    </location>
</feature>
<feature type="compositionally biased region" description="Basic and acidic residues" evidence="2">
    <location>
        <begin position="196"/>
        <end position="210"/>
    </location>
</feature>
<evidence type="ECO:0000259" key="4">
    <source>
        <dbReference type="PROSITE" id="PS51676"/>
    </source>
</evidence>
<dbReference type="PANTHER" id="PTHR15377">
    <property type="entry name" value="TRANSCRIPTION ELONGATION REGULATOR 1"/>
    <property type="match status" value="1"/>
</dbReference>
<evidence type="ECO:0000313" key="5">
    <source>
        <dbReference type="EMBL" id="KAA8911125.1"/>
    </source>
</evidence>
<dbReference type="SUPFAM" id="SSF51045">
    <property type="entry name" value="WW domain"/>
    <property type="match status" value="1"/>
</dbReference>
<feature type="region of interest" description="Disordered" evidence="2">
    <location>
        <begin position="559"/>
        <end position="581"/>
    </location>
</feature>
<keyword evidence="1" id="KW-0677">Repeat</keyword>
<dbReference type="SMART" id="SM00441">
    <property type="entry name" value="FF"/>
    <property type="match status" value="1"/>
</dbReference>
<feature type="region of interest" description="Disordered" evidence="2">
    <location>
        <begin position="498"/>
        <end position="517"/>
    </location>
</feature>
<name>A0A5J5F4X1_9PEZI</name>
<organism evidence="5 6">
    <name type="scientific">Sphaerosporella brunnea</name>
    <dbReference type="NCBI Taxonomy" id="1250544"/>
    <lineage>
        <taxon>Eukaryota</taxon>
        <taxon>Fungi</taxon>
        <taxon>Dikarya</taxon>
        <taxon>Ascomycota</taxon>
        <taxon>Pezizomycotina</taxon>
        <taxon>Pezizomycetes</taxon>
        <taxon>Pezizales</taxon>
        <taxon>Pyronemataceae</taxon>
        <taxon>Sphaerosporella</taxon>
    </lineage>
</organism>
<feature type="compositionally biased region" description="Basic and acidic residues" evidence="2">
    <location>
        <begin position="166"/>
        <end position="188"/>
    </location>
</feature>
<evidence type="ECO:0000256" key="1">
    <source>
        <dbReference type="ARBA" id="ARBA00022737"/>
    </source>
</evidence>
<feature type="domain" description="WW" evidence="3">
    <location>
        <begin position="17"/>
        <end position="50"/>
    </location>
</feature>